<keyword evidence="24" id="KW-1185">Reference proteome</keyword>
<dbReference type="GO" id="GO:0005737">
    <property type="term" value="C:cytoplasm"/>
    <property type="evidence" value="ECO:0007669"/>
    <property type="project" value="TreeGrafter"/>
</dbReference>
<dbReference type="PRINTS" id="PR00081">
    <property type="entry name" value="GDHRDH"/>
</dbReference>
<protein>
    <recommendedName>
        <fullName evidence="5">15-hydroxyprostaglandin dehydrogenase [NAD(+)]</fullName>
        <ecNumber evidence="3">1.1.1.141</ecNumber>
        <ecNumber evidence="4">1.1.1.232</ecNumber>
    </recommendedName>
    <alternativeName>
        <fullName evidence="7">Eicosanoid/docosanoid dehydrogenase [NAD(+)]</fullName>
    </alternativeName>
    <alternativeName>
        <fullName evidence="6">Prostaglandin dehydrogenase 1</fullName>
    </alternativeName>
</protein>
<comment type="function">
    <text evidence="8">Catalyzes the NAD-dependent dehydrogenation (oxidation) of a broad array of hydroxylated polyunsaturated fatty acids (mainly eicosanoids and docosanoids, including prostaglandins, lipoxins and resolvins), yielding their corresponding keto (oxo) metabolites. Decreases the levels of the pro-proliferative prostaglandins such as prostaglandin E2 (whose activity is increased in cancer because of an increase in the expression of cyclooxygenase 2) and generates oxo-fatty acid products that can profoundly influence cell function by abrogating pro-inflammatory cytokine expression. Converts resolvins E1, D1 and D2 to their oxo products, which represents a mode of resolvin inactivation. Resolvin E1 plays important roles during the resolution phase of acute inflammation, while resolvins D1 and D2 have a unique role in obesity-induced adipose inflammation.</text>
</comment>
<evidence type="ECO:0000256" key="7">
    <source>
        <dbReference type="ARBA" id="ARBA00042026"/>
    </source>
</evidence>
<comment type="catalytic activity">
    <reaction evidence="15">
        <text>resolvin D2 + NAD(+) = 7-oxoresolvin D2 + NADH + H(+)</text>
        <dbReference type="Rhea" id="RHEA:53584"/>
        <dbReference type="ChEBI" id="CHEBI:15378"/>
        <dbReference type="ChEBI" id="CHEBI:57540"/>
        <dbReference type="ChEBI" id="CHEBI:57945"/>
        <dbReference type="ChEBI" id="CHEBI:133367"/>
        <dbReference type="ChEBI" id="CHEBI:137497"/>
    </reaction>
    <physiologicalReaction direction="left-to-right" evidence="15">
        <dbReference type="Rhea" id="RHEA:53585"/>
    </physiologicalReaction>
</comment>
<comment type="catalytic activity">
    <reaction evidence="14">
        <text>resolvin D1 + NAD(+) = 17-oxoresolvin D1 + NADH + H(+)</text>
        <dbReference type="Rhea" id="RHEA:50128"/>
        <dbReference type="ChEBI" id="CHEBI:15378"/>
        <dbReference type="ChEBI" id="CHEBI:57540"/>
        <dbReference type="ChEBI" id="CHEBI:57945"/>
        <dbReference type="ChEBI" id="CHEBI:132079"/>
        <dbReference type="ChEBI" id="CHEBI:132081"/>
    </reaction>
    <physiologicalReaction direction="left-to-right" evidence="14">
        <dbReference type="Rhea" id="RHEA:50129"/>
    </physiologicalReaction>
</comment>
<dbReference type="EC" id="1.1.1.141" evidence="3"/>
<evidence type="ECO:0000256" key="6">
    <source>
        <dbReference type="ARBA" id="ARBA00041812"/>
    </source>
</evidence>
<comment type="catalytic activity">
    <reaction evidence="19">
        <text>resolvin D2 + NAD(+) = 16-oxoresolvin D2 + NADH + H(+)</text>
        <dbReference type="Rhea" id="RHEA:53588"/>
        <dbReference type="ChEBI" id="CHEBI:15378"/>
        <dbReference type="ChEBI" id="CHEBI:57540"/>
        <dbReference type="ChEBI" id="CHEBI:57945"/>
        <dbReference type="ChEBI" id="CHEBI:133367"/>
        <dbReference type="ChEBI" id="CHEBI:137498"/>
    </reaction>
    <physiologicalReaction direction="left-to-right" evidence="19">
        <dbReference type="Rhea" id="RHEA:53589"/>
    </physiologicalReaction>
</comment>
<comment type="catalytic activity">
    <reaction evidence="9">
        <text>prostaglandin E1 + NAD(+) = 15-oxoprostaglandin E1 + NADH + H(+)</text>
        <dbReference type="Rhea" id="RHEA:16477"/>
        <dbReference type="ChEBI" id="CHEBI:15378"/>
        <dbReference type="ChEBI" id="CHEBI:57397"/>
        <dbReference type="ChEBI" id="CHEBI:57401"/>
        <dbReference type="ChEBI" id="CHEBI:57540"/>
        <dbReference type="ChEBI" id="CHEBI:57945"/>
    </reaction>
    <physiologicalReaction direction="left-to-right" evidence="9">
        <dbReference type="Rhea" id="RHEA:16478"/>
    </physiologicalReaction>
</comment>
<dbReference type="GO" id="GO:0016404">
    <property type="term" value="F:15-hydroxyprostaglandin dehydrogenase (NAD+) activity"/>
    <property type="evidence" value="ECO:0007669"/>
    <property type="project" value="UniProtKB-EC"/>
</dbReference>
<comment type="catalytic activity">
    <reaction evidence="21">
        <text>resolvin E1 + NAD(+) = 18-oxo-resolvin E1 + NADH + H(+)</text>
        <dbReference type="Rhea" id="RHEA:49244"/>
        <dbReference type="ChEBI" id="CHEBI:15378"/>
        <dbReference type="ChEBI" id="CHEBI:57540"/>
        <dbReference type="ChEBI" id="CHEBI:57945"/>
        <dbReference type="ChEBI" id="CHEBI:91000"/>
        <dbReference type="ChEBI" id="CHEBI:91001"/>
    </reaction>
    <physiologicalReaction direction="left-to-right" evidence="21">
        <dbReference type="Rhea" id="RHEA:49245"/>
    </physiologicalReaction>
</comment>
<evidence type="ECO:0000256" key="20">
    <source>
        <dbReference type="ARBA" id="ARBA00049151"/>
    </source>
</evidence>
<dbReference type="EMBL" id="VXIV02003184">
    <property type="protein sequence ID" value="KAF6020268.1"/>
    <property type="molecule type" value="Genomic_DNA"/>
</dbReference>
<dbReference type="PANTHER" id="PTHR44229:SF4">
    <property type="entry name" value="15-HYDROXYPROSTAGLANDIN DEHYDROGENASE [NAD(+)]"/>
    <property type="match status" value="1"/>
</dbReference>
<evidence type="ECO:0000256" key="5">
    <source>
        <dbReference type="ARBA" id="ARBA00040276"/>
    </source>
</evidence>
<dbReference type="InterPro" id="IPR036291">
    <property type="entry name" value="NAD(P)-bd_dom_sf"/>
</dbReference>
<comment type="catalytic activity">
    <reaction evidence="12">
        <text>15-oxo-(5S,6R)-dihydroxy-(7E,9E,11Z)-eicosatrienoate + NADH + H(+) = (5S,6R,15S)-trihydroxy-(7E,9E,11Z)-eicosatrienoate + NAD(+)</text>
        <dbReference type="Rhea" id="RHEA:41596"/>
        <dbReference type="ChEBI" id="CHEBI:15378"/>
        <dbReference type="ChEBI" id="CHEBI:57540"/>
        <dbReference type="ChEBI" id="CHEBI:57945"/>
        <dbReference type="ChEBI" id="CHEBI:78325"/>
        <dbReference type="ChEBI" id="CHEBI:78329"/>
    </reaction>
    <physiologicalReaction direction="left-to-right" evidence="12">
        <dbReference type="Rhea" id="RHEA:41597"/>
    </physiologicalReaction>
</comment>
<evidence type="ECO:0000313" key="23">
    <source>
        <dbReference type="EMBL" id="KAF6020268.1"/>
    </source>
</evidence>
<comment type="catalytic activity">
    <reaction evidence="18">
        <text>prostaglandin E2 + NAD(+) = 15-oxoprostaglandin E2 + NADH + H(+)</text>
        <dbReference type="Rhea" id="RHEA:11876"/>
        <dbReference type="ChEBI" id="CHEBI:15378"/>
        <dbReference type="ChEBI" id="CHEBI:57400"/>
        <dbReference type="ChEBI" id="CHEBI:57540"/>
        <dbReference type="ChEBI" id="CHEBI:57945"/>
        <dbReference type="ChEBI" id="CHEBI:606564"/>
        <dbReference type="EC" id="1.1.1.141"/>
    </reaction>
    <physiologicalReaction direction="left-to-right" evidence="18">
        <dbReference type="Rhea" id="RHEA:11877"/>
    </physiologicalReaction>
</comment>
<comment type="similarity">
    <text evidence="1 22">Belongs to the short-chain dehydrogenases/reductases (SDR) family.</text>
</comment>
<evidence type="ECO:0000256" key="9">
    <source>
        <dbReference type="ARBA" id="ARBA00047325"/>
    </source>
</evidence>
<evidence type="ECO:0000256" key="12">
    <source>
        <dbReference type="ARBA" id="ARBA00048140"/>
    </source>
</evidence>
<evidence type="ECO:0000256" key="21">
    <source>
        <dbReference type="ARBA" id="ARBA00049188"/>
    </source>
</evidence>
<dbReference type="SUPFAM" id="SSF51735">
    <property type="entry name" value="NAD(P)-binding Rossmann-fold domains"/>
    <property type="match status" value="1"/>
</dbReference>
<reference evidence="23" key="1">
    <citation type="submission" date="2020-06" db="EMBL/GenBank/DDBJ databases">
        <title>Draft genome of Bugula neritina, a colonial animal packing powerful symbionts and potential medicines.</title>
        <authorList>
            <person name="Rayko M."/>
        </authorList>
    </citation>
    <scope>NUCLEOTIDE SEQUENCE [LARGE SCALE GENOMIC DNA]</scope>
    <source>
        <strain evidence="23">Kwan_BN1</strain>
    </source>
</reference>
<organism evidence="23 24">
    <name type="scientific">Bugula neritina</name>
    <name type="common">Brown bryozoan</name>
    <name type="synonym">Sertularia neritina</name>
    <dbReference type="NCBI Taxonomy" id="10212"/>
    <lineage>
        <taxon>Eukaryota</taxon>
        <taxon>Metazoa</taxon>
        <taxon>Spiralia</taxon>
        <taxon>Lophotrochozoa</taxon>
        <taxon>Bryozoa</taxon>
        <taxon>Gymnolaemata</taxon>
        <taxon>Cheilostomatida</taxon>
        <taxon>Flustrina</taxon>
        <taxon>Buguloidea</taxon>
        <taxon>Bugulidae</taxon>
        <taxon>Bugula</taxon>
    </lineage>
</organism>
<dbReference type="GO" id="GO:0047034">
    <property type="term" value="F:15-hydroxyicosatetraenoate dehydrogenase activity"/>
    <property type="evidence" value="ECO:0007669"/>
    <property type="project" value="UniProtKB-EC"/>
</dbReference>
<proteinExistence type="inferred from homology"/>
<evidence type="ECO:0000256" key="17">
    <source>
        <dbReference type="ARBA" id="ARBA00048611"/>
    </source>
</evidence>
<evidence type="ECO:0000256" key="1">
    <source>
        <dbReference type="ARBA" id="ARBA00006484"/>
    </source>
</evidence>
<dbReference type="InterPro" id="IPR002347">
    <property type="entry name" value="SDR_fam"/>
</dbReference>
<evidence type="ECO:0000256" key="22">
    <source>
        <dbReference type="RuleBase" id="RU000363"/>
    </source>
</evidence>
<name>A0A7J7J4C2_BUGNE</name>
<evidence type="ECO:0000256" key="11">
    <source>
        <dbReference type="ARBA" id="ARBA00048008"/>
    </source>
</evidence>
<dbReference type="PRINTS" id="PR00080">
    <property type="entry name" value="SDRFAMILY"/>
</dbReference>
<evidence type="ECO:0000256" key="2">
    <source>
        <dbReference type="ARBA" id="ARBA00023002"/>
    </source>
</evidence>
<keyword evidence="2" id="KW-0560">Oxidoreductase</keyword>
<comment type="catalytic activity">
    <reaction evidence="16">
        <text>lipoxin A4 + NAD(+) = 15-oxo-(5S,6R)-dihydroxy-(7E,9E,11Z,13E)-eicosatetraenoate + NADH + H(+)</text>
        <dbReference type="Rhea" id="RHEA:41572"/>
        <dbReference type="ChEBI" id="CHEBI:15378"/>
        <dbReference type="ChEBI" id="CHEBI:57540"/>
        <dbReference type="ChEBI" id="CHEBI:57945"/>
        <dbReference type="ChEBI" id="CHEBI:67026"/>
        <dbReference type="ChEBI" id="CHEBI:78311"/>
    </reaction>
    <physiologicalReaction direction="left-to-right" evidence="16">
        <dbReference type="Rhea" id="RHEA:41573"/>
    </physiologicalReaction>
</comment>
<dbReference type="EC" id="1.1.1.232" evidence="4"/>
<evidence type="ECO:0000313" key="24">
    <source>
        <dbReference type="Proteomes" id="UP000593567"/>
    </source>
</evidence>
<dbReference type="AlphaFoldDB" id="A0A7J7J4C2"/>
<comment type="caution">
    <text evidence="23">The sequence shown here is derived from an EMBL/GenBank/DDBJ whole genome shotgun (WGS) entry which is preliminary data.</text>
</comment>
<comment type="catalytic activity">
    <reaction evidence="10">
        <text>resolvin D1 + NAD(+) = 8-oxoresolvin D1 + NADH + H(+)</text>
        <dbReference type="Rhea" id="RHEA:50124"/>
        <dbReference type="ChEBI" id="CHEBI:15378"/>
        <dbReference type="ChEBI" id="CHEBI:57540"/>
        <dbReference type="ChEBI" id="CHEBI:57945"/>
        <dbReference type="ChEBI" id="CHEBI:132079"/>
        <dbReference type="ChEBI" id="CHEBI:132080"/>
    </reaction>
    <physiologicalReaction direction="left-to-right" evidence="10">
        <dbReference type="Rhea" id="RHEA:50125"/>
    </physiologicalReaction>
</comment>
<evidence type="ECO:0000256" key="8">
    <source>
        <dbReference type="ARBA" id="ARBA00045705"/>
    </source>
</evidence>
<dbReference type="PANTHER" id="PTHR44229">
    <property type="entry name" value="15-HYDROXYPROSTAGLANDIN DEHYDROGENASE [NAD(+)]"/>
    <property type="match status" value="1"/>
</dbReference>
<comment type="catalytic activity">
    <reaction evidence="17">
        <text>prostaglandin A1 + NAD(+) = 15-oxo-prostaglandin A1 + NADH + H(+)</text>
        <dbReference type="Rhea" id="RHEA:41263"/>
        <dbReference type="ChEBI" id="CHEBI:15378"/>
        <dbReference type="ChEBI" id="CHEBI:57398"/>
        <dbReference type="ChEBI" id="CHEBI:57540"/>
        <dbReference type="ChEBI" id="CHEBI:57945"/>
        <dbReference type="ChEBI" id="CHEBI:85072"/>
    </reaction>
    <physiologicalReaction direction="left-to-right" evidence="17">
        <dbReference type="Rhea" id="RHEA:41264"/>
    </physiologicalReaction>
</comment>
<dbReference type="OrthoDB" id="37659at2759"/>
<evidence type="ECO:0000256" key="3">
    <source>
        <dbReference type="ARBA" id="ARBA00038968"/>
    </source>
</evidence>
<comment type="catalytic activity">
    <reaction evidence="11">
        <text>14-hydroxy-(4Z,7Z,10Z,12E,16Z,19Z)-docosahexaenoate + NAD(+) = 14-oxo-(4Z,7Z,10Z,12E,16Z,19Z)-docosahexaenoate + NADH + H(+)</text>
        <dbReference type="Rhea" id="RHEA:48952"/>
        <dbReference type="ChEBI" id="CHEBI:15378"/>
        <dbReference type="ChEBI" id="CHEBI:57540"/>
        <dbReference type="ChEBI" id="CHEBI:57945"/>
        <dbReference type="ChEBI" id="CHEBI:90866"/>
        <dbReference type="ChEBI" id="CHEBI:90867"/>
    </reaction>
    <physiologicalReaction direction="left-to-right" evidence="11">
        <dbReference type="Rhea" id="RHEA:48953"/>
    </physiologicalReaction>
</comment>
<evidence type="ECO:0000256" key="13">
    <source>
        <dbReference type="ARBA" id="ARBA00048144"/>
    </source>
</evidence>
<evidence type="ECO:0000256" key="16">
    <source>
        <dbReference type="ARBA" id="ARBA00048535"/>
    </source>
</evidence>
<evidence type="ECO:0000256" key="19">
    <source>
        <dbReference type="ARBA" id="ARBA00048921"/>
    </source>
</evidence>
<dbReference type="Proteomes" id="UP000593567">
    <property type="component" value="Unassembled WGS sequence"/>
</dbReference>
<sequence>MIIKEKIALVTGAGSGLGNDFASALLKEKAAAVCLVDIVENGDKIASDLQKEFPQSDVTFYHCDVTNHSLFQGAFEFVKKRYGHIDIVCNSAGVAAYDQELEASVRALRVNLEAVYYGTKLGMEYMDKEKARGGVIINIASTAAFYPTDSGMCYNASKAGCVSLTQSAGSRYNLERCGVRVNALCPSLVDTPMISSTPGLREMIAALPNGRHEFLSIKAVVQGFLQLVENAELFGVAMAITPWSGTSIIRNNQNYITFEM</sequence>
<comment type="catalytic activity">
    <reaction evidence="20">
        <text>(15S)-hydroxy-(5Z,8Z,11Z,13E)-eicosatetraenoate + NAD(+) = 15-oxo-(5Z,8Z,11Z,13E)-eicosatetraenoate + NADH + H(+)</text>
        <dbReference type="Rhea" id="RHEA:23260"/>
        <dbReference type="ChEBI" id="CHEBI:15378"/>
        <dbReference type="ChEBI" id="CHEBI:57409"/>
        <dbReference type="ChEBI" id="CHEBI:57410"/>
        <dbReference type="ChEBI" id="CHEBI:57540"/>
        <dbReference type="ChEBI" id="CHEBI:57945"/>
        <dbReference type="EC" id="1.1.1.232"/>
    </reaction>
    <physiologicalReaction direction="left-to-right" evidence="20">
        <dbReference type="Rhea" id="RHEA:23261"/>
    </physiologicalReaction>
</comment>
<evidence type="ECO:0000256" key="14">
    <source>
        <dbReference type="ARBA" id="ARBA00048170"/>
    </source>
</evidence>
<dbReference type="Gene3D" id="3.40.50.720">
    <property type="entry name" value="NAD(P)-binding Rossmann-like Domain"/>
    <property type="match status" value="1"/>
</dbReference>
<dbReference type="Pfam" id="PF00106">
    <property type="entry name" value="adh_short"/>
    <property type="match status" value="1"/>
</dbReference>
<accession>A0A7J7J4C2</accession>
<comment type="catalytic activity">
    <reaction evidence="13">
        <text>(11R)-hydroxy-(5Z,8Z,12E,14Z)-eicosatetraenoate + NAD(+) = 11-oxo-(5Z,8Z,12E,14Z)-eicosatetraenoate + NADH + H(+)</text>
        <dbReference type="Rhea" id="RHEA:48640"/>
        <dbReference type="ChEBI" id="CHEBI:15378"/>
        <dbReference type="ChEBI" id="CHEBI:57540"/>
        <dbReference type="ChEBI" id="CHEBI:57945"/>
        <dbReference type="ChEBI" id="CHEBI:78836"/>
        <dbReference type="ChEBI" id="CHEBI:90697"/>
    </reaction>
    <physiologicalReaction direction="left-to-right" evidence="13">
        <dbReference type="Rhea" id="RHEA:48641"/>
    </physiologicalReaction>
</comment>
<evidence type="ECO:0000256" key="10">
    <source>
        <dbReference type="ARBA" id="ARBA00047672"/>
    </source>
</evidence>
<evidence type="ECO:0000256" key="15">
    <source>
        <dbReference type="ARBA" id="ARBA00048393"/>
    </source>
</evidence>
<gene>
    <name evidence="23" type="ORF">EB796_021450</name>
</gene>
<evidence type="ECO:0000256" key="4">
    <source>
        <dbReference type="ARBA" id="ARBA00039060"/>
    </source>
</evidence>
<evidence type="ECO:0000256" key="18">
    <source>
        <dbReference type="ARBA" id="ARBA00048739"/>
    </source>
</evidence>